<comment type="caution">
    <text evidence="1">The sequence shown here is derived from an EMBL/GenBank/DDBJ whole genome shotgun (WGS) entry which is preliminary data.</text>
</comment>
<evidence type="ECO:0000313" key="1">
    <source>
        <dbReference type="EMBL" id="CAG8831674.1"/>
    </source>
</evidence>
<organism evidence="1 2">
    <name type="scientific">Racocetra persica</name>
    <dbReference type="NCBI Taxonomy" id="160502"/>
    <lineage>
        <taxon>Eukaryota</taxon>
        <taxon>Fungi</taxon>
        <taxon>Fungi incertae sedis</taxon>
        <taxon>Mucoromycota</taxon>
        <taxon>Glomeromycotina</taxon>
        <taxon>Glomeromycetes</taxon>
        <taxon>Diversisporales</taxon>
        <taxon>Gigasporaceae</taxon>
        <taxon>Racocetra</taxon>
    </lineage>
</organism>
<feature type="non-terminal residue" evidence="1">
    <location>
        <position position="1"/>
    </location>
</feature>
<protein>
    <submittedName>
        <fullName evidence="1">30642_t:CDS:1</fullName>
    </submittedName>
</protein>
<proteinExistence type="predicted"/>
<dbReference type="EMBL" id="CAJVQC010101982">
    <property type="protein sequence ID" value="CAG8831674.1"/>
    <property type="molecule type" value="Genomic_DNA"/>
</dbReference>
<name>A0ACA9S8I2_9GLOM</name>
<feature type="non-terminal residue" evidence="1">
    <location>
        <position position="43"/>
    </location>
</feature>
<reference evidence="1" key="1">
    <citation type="submission" date="2021-06" db="EMBL/GenBank/DDBJ databases">
        <authorList>
            <person name="Kallberg Y."/>
            <person name="Tangrot J."/>
            <person name="Rosling A."/>
        </authorList>
    </citation>
    <scope>NUCLEOTIDE SEQUENCE</scope>
    <source>
        <strain evidence="1">MA461A</strain>
    </source>
</reference>
<dbReference type="Proteomes" id="UP000789920">
    <property type="component" value="Unassembled WGS sequence"/>
</dbReference>
<keyword evidence="2" id="KW-1185">Reference proteome</keyword>
<gene>
    <name evidence="1" type="ORF">RPERSI_LOCUS28221</name>
</gene>
<accession>A0ACA9S8I2</accession>
<evidence type="ECO:0000313" key="2">
    <source>
        <dbReference type="Proteomes" id="UP000789920"/>
    </source>
</evidence>
<sequence>SEGIVSYSNQNSHYDSLKNNLKRTILSVIRRLKIGAKKKMLHI</sequence>